<feature type="region of interest" description="Disordered" evidence="1">
    <location>
        <begin position="1"/>
        <end position="82"/>
    </location>
</feature>
<proteinExistence type="predicted"/>
<evidence type="ECO:0000313" key="3">
    <source>
        <dbReference type="Proteomes" id="UP001565368"/>
    </source>
</evidence>
<dbReference type="RefSeq" id="XP_069213453.1">
    <property type="nucleotide sequence ID" value="XM_069349909.1"/>
</dbReference>
<evidence type="ECO:0000313" key="2">
    <source>
        <dbReference type="EMBL" id="KAL1413509.1"/>
    </source>
</evidence>
<reference evidence="2 3" key="1">
    <citation type="submission" date="2023-08" db="EMBL/GenBank/DDBJ databases">
        <title>Annotated Genome Sequence of Vanrija albida AlHP1.</title>
        <authorList>
            <person name="Herzog R."/>
        </authorList>
    </citation>
    <scope>NUCLEOTIDE SEQUENCE [LARGE SCALE GENOMIC DNA]</scope>
    <source>
        <strain evidence="2 3">AlHP1</strain>
    </source>
</reference>
<name>A0ABR3QFK7_9TREE</name>
<comment type="caution">
    <text evidence="2">The sequence shown here is derived from an EMBL/GenBank/DDBJ whole genome shotgun (WGS) entry which is preliminary data.</text>
</comment>
<dbReference type="Proteomes" id="UP001565368">
    <property type="component" value="Unassembled WGS sequence"/>
</dbReference>
<keyword evidence="3" id="KW-1185">Reference proteome</keyword>
<feature type="compositionally biased region" description="Basic and acidic residues" evidence="1">
    <location>
        <begin position="46"/>
        <end position="56"/>
    </location>
</feature>
<dbReference type="GeneID" id="95982326"/>
<gene>
    <name evidence="2" type="ORF">Q8F55_001283</name>
</gene>
<evidence type="ECO:0008006" key="4">
    <source>
        <dbReference type="Google" id="ProtNLM"/>
    </source>
</evidence>
<sequence length="219" mass="24277">MADLRDLGATPGPEADWAAFAQLHHYGQQQPQHGQQHQHQQAFDQQQHHQPYEHQQYEPQPYQQPFTHQPYPDPEPTPAPLIQRRHRTTPAPERHALIALVQGGRSISSAAAQLSLPQATASRIYRERGHAAPLAPPGRPHKLDAGTQAAILRDLAAEAAPWDVFARRYGTTPAIVRRLALAHGVDPARHGARRVLSDKPHNVRRRKAFLEAVAGGGKV</sequence>
<protein>
    <recommendedName>
        <fullName evidence="4">HTH psq-type domain-containing protein</fullName>
    </recommendedName>
</protein>
<dbReference type="SUPFAM" id="SSF46689">
    <property type="entry name" value="Homeodomain-like"/>
    <property type="match status" value="1"/>
</dbReference>
<dbReference type="InterPro" id="IPR009057">
    <property type="entry name" value="Homeodomain-like_sf"/>
</dbReference>
<dbReference type="EMBL" id="JBBXJM010000001">
    <property type="protein sequence ID" value="KAL1413509.1"/>
    <property type="molecule type" value="Genomic_DNA"/>
</dbReference>
<organism evidence="2 3">
    <name type="scientific">Vanrija albida</name>
    <dbReference type="NCBI Taxonomy" id="181172"/>
    <lineage>
        <taxon>Eukaryota</taxon>
        <taxon>Fungi</taxon>
        <taxon>Dikarya</taxon>
        <taxon>Basidiomycota</taxon>
        <taxon>Agaricomycotina</taxon>
        <taxon>Tremellomycetes</taxon>
        <taxon>Trichosporonales</taxon>
        <taxon>Trichosporonaceae</taxon>
        <taxon>Vanrija</taxon>
    </lineage>
</organism>
<feature type="compositionally biased region" description="Low complexity" evidence="1">
    <location>
        <begin position="22"/>
        <end position="45"/>
    </location>
</feature>
<evidence type="ECO:0000256" key="1">
    <source>
        <dbReference type="SAM" id="MobiDB-lite"/>
    </source>
</evidence>
<accession>A0ABR3QFK7</accession>